<dbReference type="SUPFAM" id="SSF55166">
    <property type="entry name" value="Hedgehog/DD-peptidase"/>
    <property type="match status" value="1"/>
</dbReference>
<keyword evidence="2" id="KW-0378">Hydrolase</keyword>
<protein>
    <submittedName>
        <fullName evidence="2">Zinc D-Ala-D-Ala carboxypeptidase</fullName>
        <ecNumber evidence="2">3.4.17.14</ecNumber>
    </submittedName>
</protein>
<dbReference type="Pfam" id="PF08291">
    <property type="entry name" value="Peptidase_M15_3"/>
    <property type="match status" value="1"/>
</dbReference>
<dbReference type="EC" id="3.4.17.14" evidence="2"/>
<keyword evidence="3" id="KW-1185">Reference proteome</keyword>
<keyword evidence="2" id="KW-0121">Carboxypeptidase</keyword>
<name>A0A379MPS9_9BACT</name>
<gene>
    <name evidence="2" type="ORF">NCTC11190_00743</name>
</gene>
<dbReference type="OrthoDB" id="5242612at2"/>
<accession>A0A379MPS9</accession>
<evidence type="ECO:0000259" key="1">
    <source>
        <dbReference type="Pfam" id="PF08291"/>
    </source>
</evidence>
<feature type="domain" description="Peptidase M15A C-terminal" evidence="1">
    <location>
        <begin position="2"/>
        <end position="98"/>
    </location>
</feature>
<evidence type="ECO:0000313" key="2">
    <source>
        <dbReference type="EMBL" id="SUE33535.1"/>
    </source>
</evidence>
<dbReference type="InterPro" id="IPR009045">
    <property type="entry name" value="Zn_M74/Hedgehog-like"/>
</dbReference>
<proteinExistence type="predicted"/>
<evidence type="ECO:0000313" key="3">
    <source>
        <dbReference type="Proteomes" id="UP000255233"/>
    </source>
</evidence>
<reference evidence="2 3" key="1">
    <citation type="submission" date="2018-06" db="EMBL/GenBank/DDBJ databases">
        <authorList>
            <consortium name="Pathogen Informatics"/>
            <person name="Doyle S."/>
        </authorList>
    </citation>
    <scope>NUCLEOTIDE SEQUENCE [LARGE SCALE GENOMIC DNA]</scope>
    <source>
        <strain evidence="2 3">NCTC11190</strain>
    </source>
</reference>
<dbReference type="STRING" id="880526.GCA_000427365_00703"/>
<dbReference type="InterPro" id="IPR013230">
    <property type="entry name" value="Peptidase_M15A_C"/>
</dbReference>
<dbReference type="AlphaFoldDB" id="A0A379MPS9"/>
<dbReference type="RefSeq" id="WP_084135163.1">
    <property type="nucleotide sequence ID" value="NZ_UGVL01000001.1"/>
</dbReference>
<dbReference type="Proteomes" id="UP000255233">
    <property type="component" value="Unassembled WGS sequence"/>
</dbReference>
<keyword evidence="2" id="KW-0645">Protease</keyword>
<dbReference type="EMBL" id="UGVL01000001">
    <property type="protein sequence ID" value="SUE33535.1"/>
    <property type="molecule type" value="Genomic_DNA"/>
</dbReference>
<dbReference type="Gene3D" id="3.30.1380.10">
    <property type="match status" value="1"/>
</dbReference>
<sequence>MKHFTIAELCASDTARARGIDNTPPSGMILALTTLIEKLLDPIREAWGGPITVNSGCRCQKLNMTVGGAATSQYLLGEAADIAVGSQADNRRLFELVVSLQKEGKIAFDQLIDESNYKWVHISYRQGRNRGHGGGTDGACKILRTFYSPFYSL</sequence>
<organism evidence="2 3">
    <name type="scientific">Rikenella microfusus</name>
    <dbReference type="NCBI Taxonomy" id="28139"/>
    <lineage>
        <taxon>Bacteria</taxon>
        <taxon>Pseudomonadati</taxon>
        <taxon>Bacteroidota</taxon>
        <taxon>Bacteroidia</taxon>
        <taxon>Bacteroidales</taxon>
        <taxon>Rikenellaceae</taxon>
        <taxon>Rikenella</taxon>
    </lineage>
</organism>
<dbReference type="GO" id="GO:0009046">
    <property type="term" value="F:zinc D-Ala-D-Ala carboxypeptidase activity"/>
    <property type="evidence" value="ECO:0007669"/>
    <property type="project" value="UniProtKB-EC"/>
</dbReference>